<dbReference type="SUPFAM" id="SSF56059">
    <property type="entry name" value="Glutathione synthetase ATP-binding domain-like"/>
    <property type="match status" value="1"/>
</dbReference>
<gene>
    <name evidence="2" type="ORF">SAMN04487947_2394</name>
</gene>
<dbReference type="Pfam" id="PF08443">
    <property type="entry name" value="RimK"/>
    <property type="match status" value="1"/>
</dbReference>
<evidence type="ECO:0000313" key="3">
    <source>
        <dbReference type="Proteomes" id="UP000198531"/>
    </source>
</evidence>
<organism evidence="2 3">
    <name type="scientific">Halogeometricum rufum</name>
    <dbReference type="NCBI Taxonomy" id="553469"/>
    <lineage>
        <taxon>Archaea</taxon>
        <taxon>Methanobacteriati</taxon>
        <taxon>Methanobacteriota</taxon>
        <taxon>Stenosarchaea group</taxon>
        <taxon>Halobacteria</taxon>
        <taxon>Halobacteriales</taxon>
        <taxon>Haloferacaceae</taxon>
        <taxon>Halogeometricum</taxon>
    </lineage>
</organism>
<dbReference type="Proteomes" id="UP000198531">
    <property type="component" value="Unassembled WGS sequence"/>
</dbReference>
<protein>
    <submittedName>
        <fullName evidence="2">RimK-like ATP-grasp domain-containing protein</fullName>
    </submittedName>
</protein>
<feature type="domain" description="ATP-grasp fold RimK-type" evidence="1">
    <location>
        <begin position="196"/>
        <end position="287"/>
    </location>
</feature>
<evidence type="ECO:0000313" key="2">
    <source>
        <dbReference type="EMBL" id="SFR57211.1"/>
    </source>
</evidence>
<dbReference type="InterPro" id="IPR013651">
    <property type="entry name" value="ATP-grasp_RimK-type"/>
</dbReference>
<dbReference type="AlphaFoldDB" id="A0A1I6HRW4"/>
<dbReference type="Gene3D" id="3.30.470.20">
    <property type="entry name" value="ATP-grasp fold, B domain"/>
    <property type="match status" value="1"/>
</dbReference>
<dbReference type="EMBL" id="FOYT01000002">
    <property type="protein sequence ID" value="SFR57211.1"/>
    <property type="molecule type" value="Genomic_DNA"/>
</dbReference>
<sequence>MKHPLHEGVIDRKEGRISITDGTSDSAPDQSIRHRYLGTGCPVVVAALSDDTATHFFKICRQEDYPIIWLSYEDLYNNSIAFDAFRSAIDNAPGIYFRESGDQRKSDTAVDAAIRAVVRRNENLLGPPRSATNSNKPVHLDNLRTSTESSVTVPRTQIVSRIQNGRSKVMKAISGFPAFTIDAGPHEGCDGVGPLLLQEYLTGDELRIHAVDSDFVSHLLKKNDGIDYRVTGLAGLERVSISSGEQDALRDMMEAEGVRFGGIDLIRSKNRLIVLELNPMPGYHPYEARDDDNPITEMIYKSLINNECAD</sequence>
<reference evidence="3" key="1">
    <citation type="submission" date="2016-10" db="EMBL/GenBank/DDBJ databases">
        <authorList>
            <person name="Varghese N."/>
            <person name="Submissions S."/>
        </authorList>
    </citation>
    <scope>NUCLEOTIDE SEQUENCE [LARGE SCALE GENOMIC DNA]</scope>
    <source>
        <strain evidence="3">CGMCC 1.7736</strain>
    </source>
</reference>
<dbReference type="STRING" id="553469.SAMN04487947_2394"/>
<accession>A0A1I6HRW4</accession>
<name>A0A1I6HRW4_9EURY</name>
<evidence type="ECO:0000259" key="1">
    <source>
        <dbReference type="Pfam" id="PF08443"/>
    </source>
</evidence>
<keyword evidence="3" id="KW-1185">Reference proteome</keyword>
<proteinExistence type="predicted"/>